<dbReference type="Pfam" id="PF14223">
    <property type="entry name" value="Retrotran_gag_2"/>
    <property type="match status" value="1"/>
</dbReference>
<gene>
    <name evidence="5" type="primary">LOC104752275</name>
</gene>
<proteinExistence type="predicted"/>
<dbReference type="Pfam" id="PF22936">
    <property type="entry name" value="Pol_BBD"/>
    <property type="match status" value="1"/>
</dbReference>
<feature type="domain" description="GAG-pre-integrase" evidence="2">
    <location>
        <begin position="488"/>
        <end position="539"/>
    </location>
</feature>
<dbReference type="InterPro" id="IPR025724">
    <property type="entry name" value="GAG-pre-integrase_dom"/>
</dbReference>
<reference evidence="5" key="2">
    <citation type="submission" date="2025-08" db="UniProtKB">
        <authorList>
            <consortium name="RefSeq"/>
        </authorList>
    </citation>
    <scope>IDENTIFICATION</scope>
    <source>
        <tissue evidence="5">Leaf</tissue>
    </source>
</reference>
<evidence type="ECO:0000259" key="3">
    <source>
        <dbReference type="Pfam" id="PF22936"/>
    </source>
</evidence>
<dbReference type="RefSeq" id="XP_010472680.1">
    <property type="nucleotide sequence ID" value="XM_010474378.1"/>
</dbReference>
<evidence type="ECO:0000313" key="5">
    <source>
        <dbReference type="RefSeq" id="XP_010472680.1"/>
    </source>
</evidence>
<accession>A0ABM0WL82</accession>
<dbReference type="PANTHER" id="PTHR47481">
    <property type="match status" value="1"/>
</dbReference>
<feature type="domain" description="Retrovirus-related Pol polyprotein from transposon TNT 1-94-like beta-barrel" evidence="3">
    <location>
        <begin position="361"/>
        <end position="438"/>
    </location>
</feature>
<organism evidence="4 5">
    <name type="scientific">Camelina sativa</name>
    <name type="common">False flax</name>
    <name type="synonym">Myagrum sativum</name>
    <dbReference type="NCBI Taxonomy" id="90675"/>
    <lineage>
        <taxon>Eukaryota</taxon>
        <taxon>Viridiplantae</taxon>
        <taxon>Streptophyta</taxon>
        <taxon>Embryophyta</taxon>
        <taxon>Tracheophyta</taxon>
        <taxon>Spermatophyta</taxon>
        <taxon>Magnoliopsida</taxon>
        <taxon>eudicotyledons</taxon>
        <taxon>Gunneridae</taxon>
        <taxon>Pentapetalae</taxon>
        <taxon>rosids</taxon>
        <taxon>malvids</taxon>
        <taxon>Brassicales</taxon>
        <taxon>Brassicaceae</taxon>
        <taxon>Camelineae</taxon>
        <taxon>Camelina</taxon>
    </lineage>
</organism>
<dbReference type="InterPro" id="IPR054722">
    <property type="entry name" value="PolX-like_BBD"/>
</dbReference>
<evidence type="ECO:0000256" key="1">
    <source>
        <dbReference type="SAM" id="MobiDB-lite"/>
    </source>
</evidence>
<dbReference type="PANTHER" id="PTHR47481:SF41">
    <property type="entry name" value="COPIA-LIKE POLYPROTEIN_RETROTRANSPOSON"/>
    <property type="match status" value="1"/>
</dbReference>
<sequence>MAQPLDKVFTVTHIKSHIPLVLDMQKMNYDAWRELFESHCYSFGVYGHLDGTSTPANANDTIWKERDGIVKMWIYGTISSSLLDTILKTRSSARDIWLSIENLFRDNKEARAIQLDNELRSLTIGDLSVHDYCQKLKTLSDLLANVDSPVTDRVVVMHMLNGLSEKFDNIVNIIKHRQPFPSFSIARSMLVEEERRLSKQVRTGATTSATSSSANVLYASSHVHNSGSRDNNHRDGHNSGSRDYSGYRDNTNTRGRGRGRRGSGRGRGRHSWPQSYWPLNPRNWQTHQPWFTAPTPYPHWPQQHWMPQSPMAHISTTHPAAGVLGHSPQSPALPAQPTQLPADLAAAFGTMTMQDPNDASWYMDTGATSHLTSQPGTLRSISSLSSAPSVIVGNGSSVPTKAIGYSSLPSKSRPLHLNNILVCPSIIKNLIFVRQFTIDNFVTVEFDPFGFCVKDYPSRLPLLRCDSSGPLYSVHSPPSANSRSSPPQAMLTTVPNTLLWHCRLGHLGNTTLQSLISSRLINSSKFDMPLCHACQLGKHTRLPFNSVISSVSEPFEIIHSDV</sequence>
<evidence type="ECO:0000259" key="2">
    <source>
        <dbReference type="Pfam" id="PF13976"/>
    </source>
</evidence>
<dbReference type="Pfam" id="PF13976">
    <property type="entry name" value="gag_pre-integrs"/>
    <property type="match status" value="1"/>
</dbReference>
<feature type="compositionally biased region" description="Basic residues" evidence="1">
    <location>
        <begin position="255"/>
        <end position="270"/>
    </location>
</feature>
<evidence type="ECO:0000313" key="4">
    <source>
        <dbReference type="Proteomes" id="UP000694864"/>
    </source>
</evidence>
<feature type="compositionally biased region" description="Polar residues" evidence="1">
    <location>
        <begin position="238"/>
        <end position="253"/>
    </location>
</feature>
<feature type="region of interest" description="Disordered" evidence="1">
    <location>
        <begin position="223"/>
        <end position="275"/>
    </location>
</feature>
<name>A0ABM0WL82_CAMSA</name>
<dbReference type="Proteomes" id="UP000694864">
    <property type="component" value="Chromosome 2"/>
</dbReference>
<protein>
    <submittedName>
        <fullName evidence="5">Uncharacterized protein LOC104752275</fullName>
    </submittedName>
</protein>
<reference evidence="4" key="1">
    <citation type="journal article" date="2014" name="Nat. Commun.">
        <title>The emerging biofuel crop Camelina sativa retains a highly undifferentiated hexaploid genome structure.</title>
        <authorList>
            <person name="Kagale S."/>
            <person name="Koh C."/>
            <person name="Nixon J."/>
            <person name="Bollina V."/>
            <person name="Clarke W.E."/>
            <person name="Tuteja R."/>
            <person name="Spillane C."/>
            <person name="Robinson S.J."/>
            <person name="Links M.G."/>
            <person name="Clarke C."/>
            <person name="Higgins E.E."/>
            <person name="Huebert T."/>
            <person name="Sharpe A.G."/>
            <person name="Parkin I.A."/>
        </authorList>
    </citation>
    <scope>NUCLEOTIDE SEQUENCE [LARGE SCALE GENOMIC DNA]</scope>
    <source>
        <strain evidence="4">cv. DH55</strain>
    </source>
</reference>
<keyword evidence="4" id="KW-1185">Reference proteome</keyword>
<dbReference type="GeneID" id="104752275"/>